<dbReference type="OrthoDB" id="539213at2759"/>
<dbReference type="VEuPathDB" id="GiardiaDB:GL50581_1967"/>
<feature type="domain" description="Protein kinase" evidence="6">
    <location>
        <begin position="28"/>
        <end position="290"/>
    </location>
</feature>
<feature type="repeat" description="ANK" evidence="3">
    <location>
        <begin position="612"/>
        <end position="632"/>
    </location>
</feature>
<dbReference type="InterPro" id="IPR002110">
    <property type="entry name" value="Ankyrin_rpt"/>
</dbReference>
<dbReference type="SMART" id="SM00220">
    <property type="entry name" value="S_TKc"/>
    <property type="match status" value="1"/>
</dbReference>
<dbReference type="SMART" id="SM00248">
    <property type="entry name" value="ANK"/>
    <property type="match status" value="11"/>
</dbReference>
<evidence type="ECO:0000259" key="6">
    <source>
        <dbReference type="PROSITE" id="PS50011"/>
    </source>
</evidence>
<dbReference type="AlphaFoldDB" id="V6U1U9"/>
<dbReference type="Pfam" id="PF12796">
    <property type="entry name" value="Ank_2"/>
    <property type="match status" value="3"/>
</dbReference>
<dbReference type="SUPFAM" id="SSF48403">
    <property type="entry name" value="Ankyrin repeat"/>
    <property type="match status" value="2"/>
</dbReference>
<dbReference type="GO" id="GO:0004674">
    <property type="term" value="F:protein serine/threonine kinase activity"/>
    <property type="evidence" value="ECO:0007669"/>
    <property type="project" value="UniProtKB-KW"/>
</dbReference>
<dbReference type="VEuPathDB" id="GiardiaDB:DHA2_154704"/>
<dbReference type="Pfam" id="PF13606">
    <property type="entry name" value="Ank_3"/>
    <property type="match status" value="1"/>
</dbReference>
<dbReference type="VEuPathDB" id="GiardiaDB:GL50803_00113094"/>
<dbReference type="InterPro" id="IPR017441">
    <property type="entry name" value="Protein_kinase_ATP_BS"/>
</dbReference>
<dbReference type="EMBL" id="AHHH01000019">
    <property type="protein sequence ID" value="ESU44607.1"/>
    <property type="molecule type" value="Genomic_DNA"/>
</dbReference>
<feature type="repeat" description="ANK" evidence="3">
    <location>
        <begin position="710"/>
        <end position="735"/>
    </location>
</feature>
<dbReference type="InterPro" id="IPR000719">
    <property type="entry name" value="Prot_kinase_dom"/>
</dbReference>
<keyword evidence="7" id="KW-0418">Kinase</keyword>
<keyword evidence="7" id="KW-0808">Transferase</keyword>
<keyword evidence="1 4" id="KW-0547">Nucleotide-binding</keyword>
<evidence type="ECO:0000256" key="2">
    <source>
        <dbReference type="ARBA" id="ARBA00022840"/>
    </source>
</evidence>
<dbReference type="PANTHER" id="PTHR24120:SF4">
    <property type="entry name" value="GH07239P"/>
    <property type="match status" value="1"/>
</dbReference>
<evidence type="ECO:0000256" key="3">
    <source>
        <dbReference type="PROSITE-ProRule" id="PRU00023"/>
    </source>
</evidence>
<reference evidence="7 8" key="2">
    <citation type="journal article" date="2013" name="Genome Biol. Evol.">
        <title>Genome sequencing of Giardia lamblia genotypes A2 and B isolates (DH and GS) and comparative analysis with the genomes of genotypes A1 and E (WB and Pig).</title>
        <authorList>
            <person name="Adam R.D."/>
            <person name="Dahlstrom E.W."/>
            <person name="Martens C.A."/>
            <person name="Bruno D.P."/>
            <person name="Barbian K.D."/>
            <person name="Ricklefs S.M."/>
            <person name="Hernandez M.M."/>
            <person name="Narla N.P."/>
            <person name="Patel R.B."/>
            <person name="Porcella S.F."/>
            <person name="Nash T.E."/>
        </authorList>
    </citation>
    <scope>NUCLEOTIDE SEQUENCE [LARGE SCALE GENOMIC DNA]</scope>
    <source>
        <strain evidence="7 8">GS</strain>
    </source>
</reference>
<keyword evidence="5" id="KW-0175">Coiled coil</keyword>
<dbReference type="VEuPathDB" id="GiardiaDB:QR46_2578"/>
<evidence type="ECO:0000256" key="1">
    <source>
        <dbReference type="ARBA" id="ARBA00022741"/>
    </source>
</evidence>
<dbReference type="PROSITE" id="PS50011">
    <property type="entry name" value="PROTEIN_KINASE_DOM"/>
    <property type="match status" value="1"/>
</dbReference>
<dbReference type="PROSITE" id="PS00108">
    <property type="entry name" value="PROTEIN_KINASE_ST"/>
    <property type="match status" value="1"/>
</dbReference>
<dbReference type="PROSITE" id="PS50297">
    <property type="entry name" value="ANK_REP_REGION"/>
    <property type="match status" value="3"/>
</dbReference>
<organism evidence="7 8">
    <name type="scientific">Giardia intestinalis</name>
    <name type="common">Giardia lamblia</name>
    <dbReference type="NCBI Taxonomy" id="5741"/>
    <lineage>
        <taxon>Eukaryota</taxon>
        <taxon>Metamonada</taxon>
        <taxon>Diplomonadida</taxon>
        <taxon>Hexamitidae</taxon>
        <taxon>Giardiinae</taxon>
        <taxon>Giardia</taxon>
    </lineage>
</organism>
<dbReference type="Gene3D" id="1.20.5.340">
    <property type="match status" value="1"/>
</dbReference>
<feature type="coiled-coil region" evidence="5">
    <location>
        <begin position="302"/>
        <end position="414"/>
    </location>
</feature>
<evidence type="ECO:0000256" key="5">
    <source>
        <dbReference type="SAM" id="Coils"/>
    </source>
</evidence>
<feature type="repeat" description="ANK" evidence="3">
    <location>
        <begin position="679"/>
        <end position="702"/>
    </location>
</feature>
<dbReference type="PROSITE" id="PS00107">
    <property type="entry name" value="PROTEIN_KINASE_ATP"/>
    <property type="match status" value="1"/>
</dbReference>
<accession>V6U1U9</accession>
<dbReference type="InterPro" id="IPR011009">
    <property type="entry name" value="Kinase-like_dom_sf"/>
</dbReference>
<sequence>MIDKDAHTLDPPLKRLGVPVFDLGELREREGSVLGRGAFGVVRSIEGYPGLAVKEIRLDGLGESALQSLRFELTTLTTLTHPGILRCHQIIEDEDGDLIHVIMDRHDTSLETLIMKHRRRKEPVPTEMTVALAAQIVSALVYLHGFCGTDVDGRPYQGVVHRDLKPANILVSEDGNRVVLADFGLCRSAMTSGTTRAGSPAYMAPETLLEGKATPASDIWALGVIIYELATLKRPNFLEGKEPKDVFINGWKPDLSDVKNDFIRAILERIFVLNPEERPTARDLCKLLRVSDVSVVGMKLRVMMLEEALNKANGRIASLERELQTKSSDICALKNTITTQTAEIDSLKSELKTKSNKINALEQQLARAIEALEKKTRQRETEMDQQLAQVRAEADQHKKELEALKLANEHADKHDEKASRVEKALTPEVVDDSGVTALMKAAARNDVKMVRALIPKQRNLRDGNGKTALMYAAQRDCKETVKILLEYEKRIRDNQNHNALYHALKSGHMEVAKVIIPHEDPTDENGVTALMRAAGIGDVEAVRLLIPLQKEIKDKYGNTAFVHALKNKHIDVATLLRKHEAPSWTLLMYAAATGDIELAKSHLSDKDKKNGDGDTALMIAARAGHENIVKLLDPTDERGVTALMRAAEKGDVKAVRALIPLQKGKKMIGDAYINGLRISNGTALMMAAAHGHTEVVKLLVEHESGMQDKYGKTALIYAAENGHTDCIKLLVEKEAGMRDNYGWTALMNAAENNNLEHVKLLLEKEGGMKNSGGYTALMIAIKSNNVDCVRLLAKKEGHIKRTYKRDNIGYSSAQTCTETALDIAKANRCKAIIAILSGGV</sequence>
<proteinExistence type="predicted"/>
<protein>
    <submittedName>
        <fullName evidence="7">Serine/threonine protein kinase</fullName>
    </submittedName>
</protein>
<evidence type="ECO:0000256" key="4">
    <source>
        <dbReference type="PROSITE-ProRule" id="PRU10141"/>
    </source>
</evidence>
<dbReference type="Gene3D" id="3.30.200.20">
    <property type="entry name" value="Phosphorylase Kinase, domain 1"/>
    <property type="match status" value="1"/>
</dbReference>
<dbReference type="PANTHER" id="PTHR24120">
    <property type="entry name" value="GH07239P"/>
    <property type="match status" value="1"/>
</dbReference>
<comment type="caution">
    <text evidence="7">The sequence shown here is derived from an EMBL/GenBank/DDBJ whole genome shotgun (WGS) entry which is preliminary data.</text>
</comment>
<feature type="binding site" evidence="4">
    <location>
        <position position="54"/>
    </location>
    <ligand>
        <name>ATP</name>
        <dbReference type="ChEBI" id="CHEBI:30616"/>
    </ligand>
</feature>
<dbReference type="VEuPathDB" id="GiardiaDB:GL50581_418"/>
<dbReference type="CDD" id="cd14014">
    <property type="entry name" value="STKc_PknB_like"/>
    <property type="match status" value="1"/>
</dbReference>
<name>V6U1U9_GIAIN</name>
<gene>
    <name evidence="7" type="ORF">GSB_150975</name>
</gene>
<keyword evidence="7" id="KW-0723">Serine/threonine-protein kinase</keyword>
<keyword evidence="3" id="KW-0040">ANK repeat</keyword>
<dbReference type="SUPFAM" id="SSF56112">
    <property type="entry name" value="Protein kinase-like (PK-like)"/>
    <property type="match status" value="1"/>
</dbReference>
<reference evidence="8" key="1">
    <citation type="submission" date="2012-02" db="EMBL/GenBank/DDBJ databases">
        <title>Genome sequencing of Giardia lamblia Genotypes A2 and B isolates (DH and GS) and comparative analysis with the genomes of Genotypes A1 and E (WB and Pig).</title>
        <authorList>
            <person name="Adam R."/>
            <person name="Dahlstrom E."/>
            <person name="Martens C."/>
            <person name="Bruno D."/>
            <person name="Barbian K."/>
            <person name="Porcella S.F."/>
            <person name="Nash T."/>
        </authorList>
    </citation>
    <scope>NUCLEOTIDE SEQUENCE</scope>
    <source>
        <strain evidence="8">GS</strain>
    </source>
</reference>
<dbReference type="Pfam" id="PF00023">
    <property type="entry name" value="Ank"/>
    <property type="match status" value="1"/>
</dbReference>
<dbReference type="Pfam" id="PF00069">
    <property type="entry name" value="Pkinase"/>
    <property type="match status" value="1"/>
</dbReference>
<dbReference type="Gene3D" id="1.25.40.20">
    <property type="entry name" value="Ankyrin repeat-containing domain"/>
    <property type="match status" value="5"/>
</dbReference>
<dbReference type="PROSITE" id="PS50088">
    <property type="entry name" value="ANK_REPEAT"/>
    <property type="match status" value="3"/>
</dbReference>
<dbReference type="InterPro" id="IPR008271">
    <property type="entry name" value="Ser/Thr_kinase_AS"/>
</dbReference>
<dbReference type="Gene3D" id="1.10.510.10">
    <property type="entry name" value="Transferase(Phosphotransferase) domain 1"/>
    <property type="match status" value="1"/>
</dbReference>
<dbReference type="Proteomes" id="UP000018040">
    <property type="component" value="Unassembled WGS sequence"/>
</dbReference>
<dbReference type="GO" id="GO:0005524">
    <property type="term" value="F:ATP binding"/>
    <property type="evidence" value="ECO:0007669"/>
    <property type="project" value="UniProtKB-UniRule"/>
</dbReference>
<dbReference type="InterPro" id="IPR036770">
    <property type="entry name" value="Ankyrin_rpt-contain_sf"/>
</dbReference>
<keyword evidence="2 4" id="KW-0067">ATP-binding</keyword>
<evidence type="ECO:0000313" key="8">
    <source>
        <dbReference type="Proteomes" id="UP000018040"/>
    </source>
</evidence>
<evidence type="ECO:0000313" key="7">
    <source>
        <dbReference type="EMBL" id="ESU44607.1"/>
    </source>
</evidence>